<dbReference type="SUPFAM" id="SSF51395">
    <property type="entry name" value="FMN-linked oxidoreductases"/>
    <property type="match status" value="1"/>
</dbReference>
<sequence>MGEMKMEFPYKSLFEPIQIGTWNLRNRITMAPMTRCFAEDESGVVDQDIVEYYRAKAADGISLIITEGITVSSRAKGTFNLPGLYTNDQVVSWKKVTDAVHEEGGTIIAQLWHVGRLTHRDLIGGFAPQAPSAIRANGHVHRYGKPFDQPEAMSVVDIKKVIQSFKLCAENAVRAGFDGVEVHGAHGYLIDQFNSDVTNTRSDIYGGSLSQRLTFMKEVLSAVIEVTGANRTSIRFSEHKDDIKEFQWSDKEEAIKTFIEAFNEVGVKILHPSVNQYDKVIMNERTFHQLVRKHWDGLIIGVGNLNPELADNAIKENTINLAAFGRLILANPNFVYKLKKGIKLESYDSKKHLSKLFYNS</sequence>
<dbReference type="InterPro" id="IPR001155">
    <property type="entry name" value="OxRdtase_FMN_N"/>
</dbReference>
<dbReference type="Pfam" id="PF00724">
    <property type="entry name" value="Oxidored_FMN"/>
    <property type="match status" value="1"/>
</dbReference>
<comment type="caution">
    <text evidence="2">The sequence shown here is derived from an EMBL/GenBank/DDBJ whole genome shotgun (WGS) entry which is preliminary data.</text>
</comment>
<protein>
    <submittedName>
        <fullName evidence="2">Alkene reductase</fullName>
    </submittedName>
</protein>
<keyword evidence="3" id="KW-1185">Reference proteome</keyword>
<dbReference type="Proteomes" id="UP000603641">
    <property type="component" value="Unassembled WGS sequence"/>
</dbReference>
<feature type="domain" description="NADH:flavin oxidoreductase/NADH oxidase N-terminal" evidence="1">
    <location>
        <begin position="12"/>
        <end position="344"/>
    </location>
</feature>
<dbReference type="PANTHER" id="PTHR22893">
    <property type="entry name" value="NADH OXIDOREDUCTASE-RELATED"/>
    <property type="match status" value="1"/>
</dbReference>
<accession>A0ABR8SN28</accession>
<organism evidence="2 3">
    <name type="scientific">Fictibacillus norfolkensis</name>
    <dbReference type="NCBI Taxonomy" id="2762233"/>
    <lineage>
        <taxon>Bacteria</taxon>
        <taxon>Bacillati</taxon>
        <taxon>Bacillota</taxon>
        <taxon>Bacilli</taxon>
        <taxon>Bacillales</taxon>
        <taxon>Fictibacillaceae</taxon>
        <taxon>Fictibacillus</taxon>
    </lineage>
</organism>
<evidence type="ECO:0000313" key="3">
    <source>
        <dbReference type="Proteomes" id="UP000603641"/>
    </source>
</evidence>
<evidence type="ECO:0000313" key="2">
    <source>
        <dbReference type="EMBL" id="MBD7964759.1"/>
    </source>
</evidence>
<gene>
    <name evidence="2" type="ORF">H9648_11910</name>
</gene>
<dbReference type="PANTHER" id="PTHR22893:SF91">
    <property type="entry name" value="NADPH DEHYDROGENASE 2-RELATED"/>
    <property type="match status" value="1"/>
</dbReference>
<evidence type="ECO:0000259" key="1">
    <source>
        <dbReference type="Pfam" id="PF00724"/>
    </source>
</evidence>
<dbReference type="Gene3D" id="3.20.20.70">
    <property type="entry name" value="Aldolase class I"/>
    <property type="match status" value="1"/>
</dbReference>
<dbReference type="InterPro" id="IPR013785">
    <property type="entry name" value="Aldolase_TIM"/>
</dbReference>
<name>A0ABR8SN28_9BACL</name>
<proteinExistence type="predicted"/>
<reference evidence="2 3" key="1">
    <citation type="submission" date="2020-08" db="EMBL/GenBank/DDBJ databases">
        <title>A Genomic Blueprint of the Chicken Gut Microbiome.</title>
        <authorList>
            <person name="Gilroy R."/>
            <person name="Ravi A."/>
            <person name="Getino M."/>
            <person name="Pursley I."/>
            <person name="Horton D.L."/>
            <person name="Alikhan N.-F."/>
            <person name="Baker D."/>
            <person name="Gharbi K."/>
            <person name="Hall N."/>
            <person name="Watson M."/>
            <person name="Adriaenssens E.M."/>
            <person name="Foster-Nyarko E."/>
            <person name="Jarju S."/>
            <person name="Secka A."/>
            <person name="Antonio M."/>
            <person name="Oren A."/>
            <person name="Chaudhuri R."/>
            <person name="La Ragione R.M."/>
            <person name="Hildebrand F."/>
            <person name="Pallen M.J."/>
        </authorList>
    </citation>
    <scope>NUCLEOTIDE SEQUENCE [LARGE SCALE GENOMIC DNA]</scope>
    <source>
        <strain evidence="2 3">Sa2CUA10</strain>
    </source>
</reference>
<dbReference type="InterPro" id="IPR045247">
    <property type="entry name" value="Oye-like"/>
</dbReference>
<dbReference type="EMBL" id="JACSQM010000004">
    <property type="protein sequence ID" value="MBD7964759.1"/>
    <property type="molecule type" value="Genomic_DNA"/>
</dbReference>